<feature type="transmembrane region" description="Helical" evidence="5">
    <location>
        <begin position="262"/>
        <end position="283"/>
    </location>
</feature>
<dbReference type="AlphaFoldDB" id="A0A4X1VK86"/>
<keyword evidence="2" id="KW-1015">Disulfide bond</keyword>
<keyword evidence="5" id="KW-0812">Transmembrane</keyword>
<dbReference type="InterPro" id="IPR036179">
    <property type="entry name" value="Ig-like_dom_sf"/>
</dbReference>
<keyword evidence="4" id="KW-0393">Immunoglobulin domain</keyword>
<reference evidence="6" key="2">
    <citation type="submission" date="2025-08" db="UniProtKB">
        <authorList>
            <consortium name="Ensembl"/>
        </authorList>
    </citation>
    <scope>IDENTIFICATION</scope>
</reference>
<keyword evidence="1" id="KW-0677">Repeat</keyword>
<name>A0A4X1VK86_PIG</name>
<keyword evidence="5" id="KW-0472">Membrane</keyword>
<organism evidence="6 7">
    <name type="scientific">Sus scrofa</name>
    <name type="common">Pig</name>
    <dbReference type="NCBI Taxonomy" id="9823"/>
    <lineage>
        <taxon>Eukaryota</taxon>
        <taxon>Metazoa</taxon>
        <taxon>Chordata</taxon>
        <taxon>Craniata</taxon>
        <taxon>Vertebrata</taxon>
        <taxon>Euteleostomi</taxon>
        <taxon>Mammalia</taxon>
        <taxon>Eutheria</taxon>
        <taxon>Laurasiatheria</taxon>
        <taxon>Artiodactyla</taxon>
        <taxon>Suina</taxon>
        <taxon>Suidae</taxon>
        <taxon>Sus</taxon>
    </lineage>
</organism>
<keyword evidence="5" id="KW-1133">Transmembrane helix</keyword>
<dbReference type="SUPFAM" id="SSF48726">
    <property type="entry name" value="Immunoglobulin"/>
    <property type="match status" value="1"/>
</dbReference>
<reference evidence="6 7" key="1">
    <citation type="submission" date="2017-08" db="EMBL/GenBank/DDBJ databases">
        <title>USMARCv1.0.</title>
        <authorList>
            <person name="Hannum G.I."/>
            <person name="Koren S."/>
            <person name="Schroeder S.G."/>
            <person name="Chin S.C."/>
            <person name="Nonneman D.J."/>
            <person name="Becker S.A."/>
            <person name="Rosen B.D."/>
            <person name="Bickhart D.M."/>
            <person name="Putnam N.H."/>
            <person name="Green R.E."/>
            <person name="Tuggle C.K."/>
            <person name="Liu H."/>
            <person name="Rohrer G.A."/>
            <person name="Warr A."/>
            <person name="Hall R."/>
            <person name="Kim K."/>
            <person name="Hume D.A."/>
            <person name="Talbot R."/>
            <person name="Chow W."/>
            <person name="Howe K."/>
            <person name="Schwartz A.S."/>
            <person name="Watson M."/>
            <person name="Archibald A.L."/>
            <person name="Phillippy A.M."/>
            <person name="Smith T.P.L."/>
        </authorList>
    </citation>
    <scope>NUCLEOTIDE SEQUENCE [LARGE SCALE GENOMIC DNA]</scope>
</reference>
<gene>
    <name evidence="6" type="primary">TFPT</name>
</gene>
<dbReference type="FunFam" id="2.60.40.10:FF:000033">
    <property type="entry name" value="Killer cell immunoglobulin-like receptor"/>
    <property type="match status" value="1"/>
</dbReference>
<dbReference type="InterPro" id="IPR050412">
    <property type="entry name" value="Ig-like_Receptors_ImmuneReg"/>
</dbReference>
<evidence type="ECO:0000313" key="6">
    <source>
        <dbReference type="Ensembl" id="ENSSSCP00070043907.1"/>
    </source>
</evidence>
<evidence type="ECO:0000313" key="7">
    <source>
        <dbReference type="Proteomes" id="UP000314985"/>
    </source>
</evidence>
<evidence type="ECO:0000256" key="5">
    <source>
        <dbReference type="SAM" id="Phobius"/>
    </source>
</evidence>
<protein>
    <submittedName>
        <fullName evidence="6">TCF3 fusion partner</fullName>
    </submittedName>
</protein>
<dbReference type="Ensembl" id="ENSSSCT00070051893.1">
    <property type="protein sequence ID" value="ENSSSCP00070043907.1"/>
    <property type="gene ID" value="ENSSSCG00070025933.1"/>
</dbReference>
<evidence type="ECO:0000256" key="1">
    <source>
        <dbReference type="ARBA" id="ARBA00022737"/>
    </source>
</evidence>
<evidence type="ECO:0000256" key="3">
    <source>
        <dbReference type="ARBA" id="ARBA00023180"/>
    </source>
</evidence>
<sequence>TRLSLSDIASLPRRREGTAEPWLLFLLQLRSAHHGLGAAPSTADCLAGVSRGHHSNCPTSLIPQAVAGGSAGSNCDPRNQHHLEVLGPPACLEVCTLQIWRRGSCDLPGRGFGAGGVLPGGGDPSPGGSYRCCYRRLSWGPGVWSHPSDTLELLVTDELPRPSLVALPGPVVAPWANVSLRCAGRVGGMSFALYRVGVAAPLQYRRSAQPWADFPLPGARAPGTYSCYYHTPSAPYVLSQRSEPLVISADGSGSSDYTQGNVVRLGLAGLVLAFLGTLVVFDWRSRSRAPGSMWA</sequence>
<dbReference type="InterPro" id="IPR013783">
    <property type="entry name" value="Ig-like_fold"/>
</dbReference>
<proteinExistence type="predicted"/>
<evidence type="ECO:0000256" key="4">
    <source>
        <dbReference type="ARBA" id="ARBA00023319"/>
    </source>
</evidence>
<accession>A0A4X1VK86</accession>
<dbReference type="PANTHER" id="PTHR11738">
    <property type="entry name" value="MHC CLASS I NK CELL RECEPTOR"/>
    <property type="match status" value="1"/>
</dbReference>
<keyword evidence="3" id="KW-0325">Glycoprotein</keyword>
<evidence type="ECO:0000256" key="2">
    <source>
        <dbReference type="ARBA" id="ARBA00023157"/>
    </source>
</evidence>
<dbReference type="PANTHER" id="PTHR11738:SF186">
    <property type="entry name" value="OSTEOCLAST-ASSOCIATED IMMUNOGLOBULIN-LIKE RECEPTOR"/>
    <property type="match status" value="1"/>
</dbReference>
<dbReference type="Gene3D" id="2.60.40.10">
    <property type="entry name" value="Immunoglobulins"/>
    <property type="match status" value="2"/>
</dbReference>
<dbReference type="Proteomes" id="UP000314985">
    <property type="component" value="Chromosome 6"/>
</dbReference>